<dbReference type="InterPro" id="IPR007039">
    <property type="entry name" value="TrbC/VirB2"/>
</dbReference>
<feature type="transmembrane region" description="Helical" evidence="1">
    <location>
        <begin position="56"/>
        <end position="78"/>
    </location>
</feature>
<dbReference type="Proteomes" id="UP000546701">
    <property type="component" value="Unassembled WGS sequence"/>
</dbReference>
<proteinExistence type="predicted"/>
<evidence type="ECO:0000256" key="2">
    <source>
        <dbReference type="SAM" id="SignalP"/>
    </source>
</evidence>
<dbReference type="AlphaFoldDB" id="A0A7W9F2Y1"/>
<evidence type="ECO:0000256" key="1">
    <source>
        <dbReference type="SAM" id="Phobius"/>
    </source>
</evidence>
<keyword evidence="2" id="KW-0732">Signal</keyword>
<keyword evidence="1" id="KW-0472">Membrane</keyword>
<feature type="chain" id="PRO_5030711541" evidence="2">
    <location>
        <begin position="41"/>
        <end position="110"/>
    </location>
</feature>
<evidence type="ECO:0000313" key="4">
    <source>
        <dbReference type="Proteomes" id="UP000546701"/>
    </source>
</evidence>
<keyword evidence="1" id="KW-1133">Transmembrane helix</keyword>
<protein>
    <submittedName>
        <fullName evidence="3">Type IV secretion system protein VirB2</fullName>
    </submittedName>
</protein>
<feature type="transmembrane region" description="Helical" evidence="1">
    <location>
        <begin position="85"/>
        <end position="104"/>
    </location>
</feature>
<organism evidence="3 4">
    <name type="scientific">Sphingomonas prati</name>
    <dbReference type="NCBI Taxonomy" id="1843237"/>
    <lineage>
        <taxon>Bacteria</taxon>
        <taxon>Pseudomonadati</taxon>
        <taxon>Pseudomonadota</taxon>
        <taxon>Alphaproteobacteria</taxon>
        <taxon>Sphingomonadales</taxon>
        <taxon>Sphingomonadaceae</taxon>
        <taxon>Sphingomonas</taxon>
    </lineage>
</organism>
<dbReference type="RefSeq" id="WP_229674151.1">
    <property type="nucleotide sequence ID" value="NZ_BMJP01000009.1"/>
</dbReference>
<dbReference type="EMBL" id="JACIJR010000011">
    <property type="protein sequence ID" value="MBB5730893.1"/>
    <property type="molecule type" value="Genomic_DNA"/>
</dbReference>
<feature type="signal peptide" evidence="2">
    <location>
        <begin position="1"/>
        <end position="40"/>
    </location>
</feature>
<accession>A0A7W9F2Y1</accession>
<sequence>MLKRHHEHLNGHHSARRTNNVTRFVIAAAACCLIAHPAFAQGTGNIQSFADSIKEFVTGTFAKSVAIIAIAVTGYRFFTGRASAGPLIAVVGGCFLIFGASWFLDQIVGG</sequence>
<keyword evidence="4" id="KW-1185">Reference proteome</keyword>
<name>A0A7W9F2Y1_9SPHN</name>
<dbReference type="Pfam" id="PF04956">
    <property type="entry name" value="TrbC"/>
    <property type="match status" value="1"/>
</dbReference>
<comment type="caution">
    <text evidence="3">The sequence shown here is derived from an EMBL/GenBank/DDBJ whole genome shotgun (WGS) entry which is preliminary data.</text>
</comment>
<keyword evidence="1" id="KW-0812">Transmembrane</keyword>
<gene>
    <name evidence="3" type="ORF">FHS99_003400</name>
</gene>
<evidence type="ECO:0000313" key="3">
    <source>
        <dbReference type="EMBL" id="MBB5730893.1"/>
    </source>
</evidence>
<reference evidence="3 4" key="1">
    <citation type="submission" date="2020-08" db="EMBL/GenBank/DDBJ databases">
        <title>Genomic Encyclopedia of Type Strains, Phase IV (KMG-IV): sequencing the most valuable type-strain genomes for metagenomic binning, comparative biology and taxonomic classification.</title>
        <authorList>
            <person name="Goeker M."/>
        </authorList>
    </citation>
    <scope>NUCLEOTIDE SEQUENCE [LARGE SCALE GENOMIC DNA]</scope>
    <source>
        <strain evidence="3 4">DSM 103336</strain>
    </source>
</reference>